<comment type="caution">
    <text evidence="4">The sequence shown here is derived from an EMBL/GenBank/DDBJ whole genome shotgun (WGS) entry which is preliminary data.</text>
</comment>
<evidence type="ECO:0000259" key="2">
    <source>
        <dbReference type="PROSITE" id="PS50966"/>
    </source>
</evidence>
<dbReference type="InterPro" id="IPR036397">
    <property type="entry name" value="RNaseH_sf"/>
</dbReference>
<dbReference type="GO" id="GO:0008270">
    <property type="term" value="F:zinc ion binding"/>
    <property type="evidence" value="ECO:0007669"/>
    <property type="project" value="UniProtKB-KW"/>
</dbReference>
<name>A0AAW1JCZ2_POPJA</name>
<dbReference type="PANTHER" id="PTHR37984">
    <property type="entry name" value="PROTEIN CBG26694"/>
    <property type="match status" value="1"/>
</dbReference>
<dbReference type="EMBL" id="JASPKY010000427">
    <property type="protein sequence ID" value="KAK9700894.1"/>
    <property type="molecule type" value="Genomic_DNA"/>
</dbReference>
<dbReference type="GO" id="GO:0003676">
    <property type="term" value="F:nucleic acid binding"/>
    <property type="evidence" value="ECO:0007669"/>
    <property type="project" value="InterPro"/>
</dbReference>
<evidence type="ECO:0000256" key="1">
    <source>
        <dbReference type="PROSITE-ProRule" id="PRU00325"/>
    </source>
</evidence>
<evidence type="ECO:0008006" key="6">
    <source>
        <dbReference type="Google" id="ProtNLM"/>
    </source>
</evidence>
<feature type="domain" description="SWIM-type" evidence="2">
    <location>
        <begin position="317"/>
        <end position="347"/>
    </location>
</feature>
<evidence type="ECO:0000313" key="5">
    <source>
        <dbReference type="Proteomes" id="UP001458880"/>
    </source>
</evidence>
<keyword evidence="1" id="KW-0863">Zinc-finger</keyword>
<dbReference type="GO" id="GO:0015074">
    <property type="term" value="P:DNA integration"/>
    <property type="evidence" value="ECO:0007669"/>
    <property type="project" value="InterPro"/>
</dbReference>
<proteinExistence type="predicted"/>
<dbReference type="AlphaFoldDB" id="A0AAW1JCZ2"/>
<keyword evidence="1" id="KW-0479">Metal-binding</keyword>
<reference evidence="4 5" key="1">
    <citation type="journal article" date="2024" name="BMC Genomics">
        <title>De novo assembly and annotation of Popillia japonica's genome with initial clues to its potential as an invasive pest.</title>
        <authorList>
            <person name="Cucini C."/>
            <person name="Boschi S."/>
            <person name="Funari R."/>
            <person name="Cardaioli E."/>
            <person name="Iannotti N."/>
            <person name="Marturano G."/>
            <person name="Paoli F."/>
            <person name="Bruttini M."/>
            <person name="Carapelli A."/>
            <person name="Frati F."/>
            <person name="Nardi F."/>
        </authorList>
    </citation>
    <scope>NUCLEOTIDE SEQUENCE [LARGE SCALE GENOMIC DNA]</scope>
    <source>
        <strain evidence="4">DMR45628</strain>
    </source>
</reference>
<evidence type="ECO:0000313" key="4">
    <source>
        <dbReference type="EMBL" id="KAK9700894.1"/>
    </source>
</evidence>
<dbReference type="Pfam" id="PF13683">
    <property type="entry name" value="rve_3"/>
    <property type="match status" value="1"/>
</dbReference>
<dbReference type="InterPro" id="IPR043502">
    <property type="entry name" value="DNA/RNA_pol_sf"/>
</dbReference>
<dbReference type="PROSITE" id="PS50966">
    <property type="entry name" value="ZF_SWIM"/>
    <property type="match status" value="1"/>
</dbReference>
<keyword evidence="1" id="KW-0862">Zinc</keyword>
<dbReference type="Gene3D" id="3.30.420.10">
    <property type="entry name" value="Ribonuclease H-like superfamily/Ribonuclease H"/>
    <property type="match status" value="1"/>
</dbReference>
<feature type="domain" description="Integrase catalytic" evidence="3">
    <location>
        <begin position="125"/>
        <end position="295"/>
    </location>
</feature>
<keyword evidence="5" id="KW-1185">Reference proteome</keyword>
<dbReference type="SUPFAM" id="SSF56672">
    <property type="entry name" value="DNA/RNA polymerases"/>
    <property type="match status" value="1"/>
</dbReference>
<dbReference type="Proteomes" id="UP001458880">
    <property type="component" value="Unassembled WGS sequence"/>
</dbReference>
<dbReference type="PROSITE" id="PS50994">
    <property type="entry name" value="INTEGRASE"/>
    <property type="match status" value="1"/>
</dbReference>
<dbReference type="GO" id="GO:0042575">
    <property type="term" value="C:DNA polymerase complex"/>
    <property type="evidence" value="ECO:0007669"/>
    <property type="project" value="UniProtKB-ARBA"/>
</dbReference>
<dbReference type="InterPro" id="IPR007527">
    <property type="entry name" value="Znf_SWIM"/>
</dbReference>
<accession>A0AAW1JCZ2</accession>
<dbReference type="SUPFAM" id="SSF53098">
    <property type="entry name" value="Ribonuclease H-like"/>
    <property type="match status" value="1"/>
</dbReference>
<dbReference type="PANTHER" id="PTHR37984:SF5">
    <property type="entry name" value="PROTEIN NYNRIN-LIKE"/>
    <property type="match status" value="1"/>
</dbReference>
<dbReference type="InterPro" id="IPR001584">
    <property type="entry name" value="Integrase_cat-core"/>
</dbReference>
<sequence length="450" mass="51712">MPLTFNKANQQQIKVKDGTMPTYTKSYRYPHIHNKANQQQIKVKDGTMPRYTKSYRYPHIHKEEVRKQKWHMVNDYRKLNKHTNADALSRIELNPLEKIENIINDLEGENDLLDTINSNMEYGPPNSIPIQEEVINNKQQQIHDFMKGYLQPNRKYYIMFDLEETYKQFYREYCKLFGQNGPEIIRCTKELEVVEDDGIPKSITMDNGTEFVNRTIQSLLRDHKIQIHTITPHNPQSNGIVERFHGTLLEHLRILVQEANEPIPNLMKYAIIGYNNNAGKNQEACGPDVISVYGLCLQTSALDSNPHEITGKLAITTSVKIVKMHCSCKAGNSGRCKHVSAFLFKCIREDVETLGNISQTEKKCVWSTQKNLTKDKYRAVPINEMACLKKKIQQSSVSVNSNEVLQYFCNKLPTSAIAKHKEGHREEPIATTSAIAQGNIISRSNLLFLF</sequence>
<dbReference type="InterPro" id="IPR012337">
    <property type="entry name" value="RNaseH-like_sf"/>
</dbReference>
<dbReference type="Gene3D" id="3.10.10.10">
    <property type="entry name" value="HIV Type 1 Reverse Transcriptase, subunit A, domain 1"/>
    <property type="match status" value="1"/>
</dbReference>
<gene>
    <name evidence="4" type="ORF">QE152_g30931</name>
</gene>
<protein>
    <recommendedName>
        <fullName evidence="6">Integrase catalytic domain-containing protein</fullName>
    </recommendedName>
</protein>
<dbReference type="InterPro" id="IPR050951">
    <property type="entry name" value="Retrovirus_Pol_polyprotein"/>
</dbReference>
<dbReference type="GO" id="GO:0071897">
    <property type="term" value="P:DNA biosynthetic process"/>
    <property type="evidence" value="ECO:0007669"/>
    <property type="project" value="UniProtKB-ARBA"/>
</dbReference>
<evidence type="ECO:0000259" key="3">
    <source>
        <dbReference type="PROSITE" id="PS50994"/>
    </source>
</evidence>
<organism evidence="4 5">
    <name type="scientific">Popillia japonica</name>
    <name type="common">Japanese beetle</name>
    <dbReference type="NCBI Taxonomy" id="7064"/>
    <lineage>
        <taxon>Eukaryota</taxon>
        <taxon>Metazoa</taxon>
        <taxon>Ecdysozoa</taxon>
        <taxon>Arthropoda</taxon>
        <taxon>Hexapoda</taxon>
        <taxon>Insecta</taxon>
        <taxon>Pterygota</taxon>
        <taxon>Neoptera</taxon>
        <taxon>Endopterygota</taxon>
        <taxon>Coleoptera</taxon>
        <taxon>Polyphaga</taxon>
        <taxon>Scarabaeiformia</taxon>
        <taxon>Scarabaeidae</taxon>
        <taxon>Rutelinae</taxon>
        <taxon>Popillia</taxon>
    </lineage>
</organism>